<evidence type="ECO:0000256" key="1">
    <source>
        <dbReference type="ARBA" id="ARBA00009075"/>
    </source>
</evidence>
<evidence type="ECO:0000256" key="3">
    <source>
        <dbReference type="ARBA" id="ARBA00022729"/>
    </source>
</evidence>
<protein>
    <submittedName>
        <fullName evidence="5">Porin</fullName>
    </submittedName>
</protein>
<sequence>MNKTIISVAAAAVIIGSIIPPADASGFIEESKASLDMRNFNFRRDFPDTDNANQNEWAQSFILRMESGFTEGPVGFGVDVLGMVVLNLDSNATAARNGHAVRPSTGLSLVDKETGEAEDEYSKLGLTAKARVSKSVLKMGTLLPRYPVLGYSDSRMVPQTFRGSALTFQEVDHLTVDALRITQVKNRNSSDFEDMQLSSGARRGVNASTSSVKSDGFNVLGGSYAWGDTLSTTYHYAALDDVYHQHFLTLKHSFPIGDKQSLKSDIRFARSNNDGQSNVDNQAFNAMFTYSLGTHAFGLGYQKMSGDTGYAFINGTDPFLVNYVQYNDFANKDEKSWQARYDYDFAGLGIPGLTLTARYLSGDNFSKAADYSDNDGKEWERDIIFAYVIQQGPLKTVGLKWTNSMVRNNYGSGVGSSYRNINENRLIATYSLKIW</sequence>
<gene>
    <name evidence="5" type="ORF">B8W72_11565</name>
</gene>
<dbReference type="Gene3D" id="2.40.160.10">
    <property type="entry name" value="Porin"/>
    <property type="match status" value="1"/>
</dbReference>
<dbReference type="PANTHER" id="PTHR34596">
    <property type="entry name" value="CHITOPORIN"/>
    <property type="match status" value="1"/>
</dbReference>
<dbReference type="AlphaFoldDB" id="A0A1Y3L753"/>
<evidence type="ECO:0000313" key="5">
    <source>
        <dbReference type="EMBL" id="OUM33815.1"/>
    </source>
</evidence>
<dbReference type="PANTHER" id="PTHR34596:SF2">
    <property type="entry name" value="CHITOPORIN"/>
    <property type="match status" value="1"/>
</dbReference>
<evidence type="ECO:0000256" key="4">
    <source>
        <dbReference type="SAM" id="SignalP"/>
    </source>
</evidence>
<keyword evidence="2" id="KW-0813">Transport</keyword>
<proteinExistence type="inferred from homology"/>
<dbReference type="GO" id="GO:0015288">
    <property type="term" value="F:porin activity"/>
    <property type="evidence" value="ECO:0007669"/>
    <property type="project" value="TreeGrafter"/>
</dbReference>
<feature type="signal peptide" evidence="4">
    <location>
        <begin position="1"/>
        <end position="24"/>
    </location>
</feature>
<name>A0A1Y3L753_PSEPU</name>
<comment type="caution">
    <text evidence="5">The sequence shown here is derived from an EMBL/GenBank/DDBJ whole genome shotgun (WGS) entry which is preliminary data.</text>
</comment>
<reference evidence="5 6" key="1">
    <citation type="submission" date="2017-05" db="EMBL/GenBank/DDBJ databases">
        <title>Whole genome sequence of Pseudomonas putida isolate 1312 commercialized as a biostimulant.</title>
        <authorList>
            <person name="Crovadore J."/>
            <person name="Blanc P."/>
            <person name="Chablais R."/>
            <person name="Cochard B."/>
            <person name="Grizard D."/>
            <person name="Lefort F."/>
        </authorList>
    </citation>
    <scope>NUCLEOTIDE SEQUENCE [LARGE SCALE GENOMIC DNA]</scope>
    <source>
        <strain evidence="5 6">1312</strain>
    </source>
</reference>
<evidence type="ECO:0000313" key="6">
    <source>
        <dbReference type="Proteomes" id="UP000196082"/>
    </source>
</evidence>
<dbReference type="Proteomes" id="UP000196082">
    <property type="component" value="Unassembled WGS sequence"/>
</dbReference>
<evidence type="ECO:0000256" key="2">
    <source>
        <dbReference type="ARBA" id="ARBA00022448"/>
    </source>
</evidence>
<dbReference type="Pfam" id="PF03573">
    <property type="entry name" value="OprD"/>
    <property type="match status" value="1"/>
</dbReference>
<dbReference type="GO" id="GO:0016020">
    <property type="term" value="C:membrane"/>
    <property type="evidence" value="ECO:0007669"/>
    <property type="project" value="InterPro"/>
</dbReference>
<keyword evidence="3 4" id="KW-0732">Signal</keyword>
<comment type="similarity">
    <text evidence="1">Belongs to the outer membrane porin (Opr) (TC 1.B.25) family.</text>
</comment>
<feature type="chain" id="PRO_5013209161" evidence="4">
    <location>
        <begin position="25"/>
        <end position="435"/>
    </location>
</feature>
<dbReference type="EMBL" id="NFSB01000072">
    <property type="protein sequence ID" value="OUM33815.1"/>
    <property type="molecule type" value="Genomic_DNA"/>
</dbReference>
<dbReference type="InterPro" id="IPR023614">
    <property type="entry name" value="Porin_dom_sf"/>
</dbReference>
<dbReference type="InterPro" id="IPR005318">
    <property type="entry name" value="OM_porin_bac"/>
</dbReference>
<organism evidence="5 6">
    <name type="scientific">Pseudomonas putida</name>
    <name type="common">Arthrobacter siderocapsulatus</name>
    <dbReference type="NCBI Taxonomy" id="303"/>
    <lineage>
        <taxon>Bacteria</taxon>
        <taxon>Pseudomonadati</taxon>
        <taxon>Pseudomonadota</taxon>
        <taxon>Gammaproteobacteria</taxon>
        <taxon>Pseudomonadales</taxon>
        <taxon>Pseudomonadaceae</taxon>
        <taxon>Pseudomonas</taxon>
    </lineage>
</organism>
<dbReference type="RefSeq" id="WP_086976165.1">
    <property type="nucleotide sequence ID" value="NZ_JBFOKL010000015.1"/>
</dbReference>
<accession>A0A1Y3L753</accession>